<name>A0AAU7DQP4_9BACT</name>
<dbReference type="AlphaFoldDB" id="A0AAU7DQP4"/>
<feature type="transmembrane region" description="Helical" evidence="1">
    <location>
        <begin position="141"/>
        <end position="159"/>
    </location>
</feature>
<feature type="transmembrane region" description="Helical" evidence="1">
    <location>
        <begin position="58"/>
        <end position="79"/>
    </location>
</feature>
<feature type="transmembrane region" description="Helical" evidence="1">
    <location>
        <begin position="363"/>
        <end position="383"/>
    </location>
</feature>
<feature type="transmembrane region" description="Helical" evidence="1">
    <location>
        <begin position="314"/>
        <end position="332"/>
    </location>
</feature>
<gene>
    <name evidence="3" type="ORF">P8935_11790</name>
</gene>
<keyword evidence="1" id="KW-0812">Transmembrane</keyword>
<proteinExistence type="predicted"/>
<keyword evidence="1" id="KW-0472">Membrane</keyword>
<dbReference type="Pfam" id="PF09925">
    <property type="entry name" value="DUF2157"/>
    <property type="match status" value="1"/>
</dbReference>
<feature type="transmembrane region" description="Helical" evidence="1">
    <location>
        <begin position="219"/>
        <end position="236"/>
    </location>
</feature>
<feature type="transmembrane region" description="Helical" evidence="1">
    <location>
        <begin position="194"/>
        <end position="212"/>
    </location>
</feature>
<evidence type="ECO:0000259" key="2">
    <source>
        <dbReference type="Pfam" id="PF09925"/>
    </source>
</evidence>
<protein>
    <submittedName>
        <fullName evidence="3">DUF2157 domain-containing protein</fullName>
    </submittedName>
</protein>
<feature type="domain" description="DUF2157" evidence="2">
    <location>
        <begin position="10"/>
        <end position="162"/>
    </location>
</feature>
<feature type="transmembrane region" description="Helical" evidence="1">
    <location>
        <begin position="339"/>
        <end position="357"/>
    </location>
</feature>
<sequence length="405" mass="45141">MHDYESLLNRWQAAGALDPETAARIRSWESAQIAGGRPREQEIQKDTRSEGMAWQGRVALILGGILLASGVALFVSAHWDQLGPGMRYMLVMAMVTVFHLGGAVTREKFQALSTTLHAVGTISTGAAIALVGQIFNIQEHWPAAILMWALAAMAGWVLLRDQAQQVLTLLLFPSWIICEWSYAAQNHIGEEIYVGRFLFVWAILYLTFFIGTERRIVRGILFTISAIAVISSMFLMLDGWRSWYGMQALPPFHTRFWGWIDIAAIPILFSIFRIRKSAVPVLASIGFVIALPWCTRLFVEHYPNGSWTRTEPSLAAHALVAAFCVFLIWWGVTQASRGLVNLGTVFFGATVAWFYFSDLFDKMGRSLGLIGLGVLFLAGGWALEKTRRGLLAHITHVPANLEEAR</sequence>
<evidence type="ECO:0000313" key="3">
    <source>
        <dbReference type="EMBL" id="XBH19975.1"/>
    </source>
</evidence>
<feature type="transmembrane region" description="Helical" evidence="1">
    <location>
        <begin position="85"/>
        <end position="104"/>
    </location>
</feature>
<keyword evidence="1" id="KW-1133">Transmembrane helix</keyword>
<dbReference type="EMBL" id="CP121196">
    <property type="protein sequence ID" value="XBH19975.1"/>
    <property type="molecule type" value="Genomic_DNA"/>
</dbReference>
<dbReference type="RefSeq" id="WP_348265198.1">
    <property type="nucleotide sequence ID" value="NZ_CP121196.1"/>
</dbReference>
<feature type="transmembrane region" description="Helical" evidence="1">
    <location>
        <begin position="256"/>
        <end position="274"/>
    </location>
</feature>
<evidence type="ECO:0000256" key="1">
    <source>
        <dbReference type="SAM" id="Phobius"/>
    </source>
</evidence>
<accession>A0AAU7DQP4</accession>
<organism evidence="3">
    <name type="scientific">Telmatobacter sp. DSM 110680</name>
    <dbReference type="NCBI Taxonomy" id="3036704"/>
    <lineage>
        <taxon>Bacteria</taxon>
        <taxon>Pseudomonadati</taxon>
        <taxon>Acidobacteriota</taxon>
        <taxon>Terriglobia</taxon>
        <taxon>Terriglobales</taxon>
        <taxon>Acidobacteriaceae</taxon>
        <taxon>Telmatobacter</taxon>
    </lineage>
</organism>
<feature type="transmembrane region" description="Helical" evidence="1">
    <location>
        <begin position="116"/>
        <end position="135"/>
    </location>
</feature>
<feature type="transmembrane region" description="Helical" evidence="1">
    <location>
        <begin position="166"/>
        <end position="182"/>
    </location>
</feature>
<feature type="transmembrane region" description="Helical" evidence="1">
    <location>
        <begin position="281"/>
        <end position="299"/>
    </location>
</feature>
<dbReference type="InterPro" id="IPR018677">
    <property type="entry name" value="DUF2157"/>
</dbReference>
<reference evidence="3" key="1">
    <citation type="submission" date="2023-03" db="EMBL/GenBank/DDBJ databases">
        <title>Edaphobacter sp.</title>
        <authorList>
            <person name="Huber K.J."/>
            <person name="Papendorf J."/>
            <person name="Pilke C."/>
            <person name="Bunk B."/>
            <person name="Sproeer C."/>
            <person name="Pester M."/>
        </authorList>
    </citation>
    <scope>NUCLEOTIDE SEQUENCE</scope>
    <source>
        <strain evidence="3">DSM 110680</strain>
    </source>
</reference>